<protein>
    <submittedName>
        <fullName evidence="2">Uncharacterized protein</fullName>
    </submittedName>
</protein>
<evidence type="ECO:0000256" key="1">
    <source>
        <dbReference type="SAM" id="MobiDB-lite"/>
    </source>
</evidence>
<keyword evidence="3" id="KW-1185">Reference proteome</keyword>
<name>A0AAN9TB25_9HEMI</name>
<dbReference type="EMBL" id="JBBCAQ010000035">
    <property type="protein sequence ID" value="KAK7578207.1"/>
    <property type="molecule type" value="Genomic_DNA"/>
</dbReference>
<organism evidence="2 3">
    <name type="scientific">Parthenolecanium corni</name>
    <dbReference type="NCBI Taxonomy" id="536013"/>
    <lineage>
        <taxon>Eukaryota</taxon>
        <taxon>Metazoa</taxon>
        <taxon>Ecdysozoa</taxon>
        <taxon>Arthropoda</taxon>
        <taxon>Hexapoda</taxon>
        <taxon>Insecta</taxon>
        <taxon>Pterygota</taxon>
        <taxon>Neoptera</taxon>
        <taxon>Paraneoptera</taxon>
        <taxon>Hemiptera</taxon>
        <taxon>Sternorrhyncha</taxon>
        <taxon>Coccoidea</taxon>
        <taxon>Coccidae</taxon>
        <taxon>Parthenolecanium</taxon>
    </lineage>
</organism>
<proteinExistence type="predicted"/>
<comment type="caution">
    <text evidence="2">The sequence shown here is derived from an EMBL/GenBank/DDBJ whole genome shotgun (WGS) entry which is preliminary data.</text>
</comment>
<accession>A0AAN9TB25</accession>
<dbReference type="Proteomes" id="UP001367676">
    <property type="component" value="Unassembled WGS sequence"/>
</dbReference>
<sequence>MENNILSGSRASDIVPFNPSAVLEKIHDREDKIEIDLEKKSMLEGREKIKTPPGKSVSLADFDKENTTPETEPEQDVDDPALKAMPTPTKVQMRKAFSMIRKIYLM</sequence>
<dbReference type="AlphaFoldDB" id="A0AAN9TB25"/>
<feature type="region of interest" description="Disordered" evidence="1">
    <location>
        <begin position="44"/>
        <end position="87"/>
    </location>
</feature>
<gene>
    <name evidence="2" type="ORF">V9T40_010412</name>
</gene>
<reference evidence="2 3" key="1">
    <citation type="submission" date="2024-03" db="EMBL/GenBank/DDBJ databases">
        <title>Adaptation during the transition from Ophiocordyceps entomopathogen to insect associate is accompanied by gene loss and intensified selection.</title>
        <authorList>
            <person name="Ward C.M."/>
            <person name="Onetto C.A."/>
            <person name="Borneman A.R."/>
        </authorList>
    </citation>
    <scope>NUCLEOTIDE SEQUENCE [LARGE SCALE GENOMIC DNA]</scope>
    <source>
        <strain evidence="2">AWRI1</strain>
        <tissue evidence="2">Single Adult Female</tissue>
    </source>
</reference>
<evidence type="ECO:0000313" key="3">
    <source>
        <dbReference type="Proteomes" id="UP001367676"/>
    </source>
</evidence>
<evidence type="ECO:0000313" key="2">
    <source>
        <dbReference type="EMBL" id="KAK7578207.1"/>
    </source>
</evidence>